<dbReference type="SUPFAM" id="SSF109854">
    <property type="entry name" value="DinB/YfiT-like putative metalloenzymes"/>
    <property type="match status" value="1"/>
</dbReference>
<organism evidence="6 7">
    <name type="scientific">Lutimonas vermicola</name>
    <dbReference type="NCBI Taxonomy" id="414288"/>
    <lineage>
        <taxon>Bacteria</taxon>
        <taxon>Pseudomonadati</taxon>
        <taxon>Bacteroidota</taxon>
        <taxon>Flavobacteriia</taxon>
        <taxon>Flavobacteriales</taxon>
        <taxon>Flavobacteriaceae</taxon>
        <taxon>Lutimonas</taxon>
    </lineage>
</organism>
<comment type="caution">
    <text evidence="6">The sequence shown here is derived from an EMBL/GenBank/DDBJ whole genome shotgun (WGS) entry which is preliminary data.</text>
</comment>
<dbReference type="GO" id="GO:0016740">
    <property type="term" value="F:transferase activity"/>
    <property type="evidence" value="ECO:0007669"/>
    <property type="project" value="UniProtKB-KW"/>
</dbReference>
<keyword evidence="4" id="KW-0862">Zinc</keyword>
<dbReference type="InterPro" id="IPR023774">
    <property type="entry name" value="Put_metal_dep_hydrolase_YfiT"/>
</dbReference>
<name>A0ABU9KY07_9FLAO</name>
<evidence type="ECO:0000256" key="4">
    <source>
        <dbReference type="ARBA" id="ARBA00022833"/>
    </source>
</evidence>
<keyword evidence="7" id="KW-1185">Reference proteome</keyword>
<dbReference type="EMBL" id="JBCDNA010000001">
    <property type="protein sequence ID" value="MEL4455072.1"/>
    <property type="molecule type" value="Genomic_DNA"/>
</dbReference>
<sequence length="180" mass="21086">MGIDPIERLKYPIGKAEIPEIISESDIKEWIGILAALPKKMRSITQNLSDEQLDTPYRPDGWTIRQVVHHVVDSHSHSYIRFKWALTEEKPLIKAYHEELWAELHDYNAPIELSLQSLESLHAKLVYLLNGLSEKDLKRTFIHPETQQEVSLKKNIGIYAWHSQHHYAHIENLLKRKGWL</sequence>
<evidence type="ECO:0000313" key="6">
    <source>
        <dbReference type="EMBL" id="MEL4455072.1"/>
    </source>
</evidence>
<accession>A0ABU9KY07</accession>
<dbReference type="RefSeq" id="WP_342158823.1">
    <property type="nucleotide sequence ID" value="NZ_JBCDNA010000001.1"/>
</dbReference>
<dbReference type="HAMAP" id="MF_01256">
    <property type="entry name" value="YfiT_hydrol"/>
    <property type="match status" value="1"/>
</dbReference>
<evidence type="ECO:0000256" key="1">
    <source>
        <dbReference type="ARBA" id="ARBA00022490"/>
    </source>
</evidence>
<keyword evidence="3" id="KW-0378">Hydrolase</keyword>
<dbReference type="InterPro" id="IPR034660">
    <property type="entry name" value="DinB/YfiT-like"/>
</dbReference>
<dbReference type="Pfam" id="PF12867">
    <property type="entry name" value="DinB_2"/>
    <property type="match status" value="1"/>
</dbReference>
<dbReference type="InterPro" id="IPR024775">
    <property type="entry name" value="DinB-like"/>
</dbReference>
<evidence type="ECO:0000313" key="7">
    <source>
        <dbReference type="Proteomes" id="UP001474120"/>
    </source>
</evidence>
<keyword evidence="2" id="KW-0479">Metal-binding</keyword>
<feature type="domain" description="DinB-like" evidence="5">
    <location>
        <begin position="36"/>
        <end position="170"/>
    </location>
</feature>
<dbReference type="NCBIfam" id="NF009807">
    <property type="entry name" value="PRK13291.1"/>
    <property type="match status" value="1"/>
</dbReference>
<dbReference type="Proteomes" id="UP001474120">
    <property type="component" value="Unassembled WGS sequence"/>
</dbReference>
<proteinExistence type="inferred from homology"/>
<gene>
    <name evidence="6" type="ORF">AABB81_04145</name>
</gene>
<keyword evidence="1" id="KW-0963">Cytoplasm</keyword>
<dbReference type="Gene3D" id="1.20.120.450">
    <property type="entry name" value="dinb family like domain"/>
    <property type="match status" value="1"/>
</dbReference>
<evidence type="ECO:0000256" key="2">
    <source>
        <dbReference type="ARBA" id="ARBA00022723"/>
    </source>
</evidence>
<protein>
    <submittedName>
        <fullName evidence="6">YfiT family bacillithiol transferase</fullName>
    </submittedName>
</protein>
<evidence type="ECO:0000259" key="5">
    <source>
        <dbReference type="Pfam" id="PF12867"/>
    </source>
</evidence>
<keyword evidence="6" id="KW-0808">Transferase</keyword>
<evidence type="ECO:0000256" key="3">
    <source>
        <dbReference type="ARBA" id="ARBA00022801"/>
    </source>
</evidence>
<reference evidence="6 7" key="1">
    <citation type="submission" date="2024-04" db="EMBL/GenBank/DDBJ databases">
        <title>whole genome sequencing of Lutimonas vermicola strain IMCC1616.</title>
        <authorList>
            <person name="Bae S.S."/>
        </authorList>
    </citation>
    <scope>NUCLEOTIDE SEQUENCE [LARGE SCALE GENOMIC DNA]</scope>
    <source>
        <strain evidence="6 7">IMCC1616</strain>
    </source>
</reference>